<evidence type="ECO:0000256" key="5">
    <source>
        <dbReference type="ARBA" id="ARBA00023136"/>
    </source>
</evidence>
<feature type="domain" description="TonB-dependent receptor plug" evidence="8">
    <location>
        <begin position="134"/>
        <end position="244"/>
    </location>
</feature>
<dbReference type="EMBL" id="VWFP01000018">
    <property type="protein sequence ID" value="KAA4624249.1"/>
    <property type="molecule type" value="Genomic_DNA"/>
</dbReference>
<keyword evidence="4 7" id="KW-0812">Transmembrane</keyword>
<dbReference type="GO" id="GO:0009279">
    <property type="term" value="C:cell outer membrane"/>
    <property type="evidence" value="ECO:0007669"/>
    <property type="project" value="UniProtKB-SubCell"/>
</dbReference>
<dbReference type="Proteomes" id="UP000424805">
    <property type="component" value="Unassembled WGS sequence"/>
</dbReference>
<evidence type="ECO:0000256" key="7">
    <source>
        <dbReference type="PROSITE-ProRule" id="PRU01360"/>
    </source>
</evidence>
<evidence type="ECO:0000259" key="8">
    <source>
        <dbReference type="Pfam" id="PF07715"/>
    </source>
</evidence>
<evidence type="ECO:0000256" key="1">
    <source>
        <dbReference type="ARBA" id="ARBA00004571"/>
    </source>
</evidence>
<dbReference type="InterPro" id="IPR023997">
    <property type="entry name" value="TonB-dep_OMP_SusC/RagA_CS"/>
</dbReference>
<sequence length="999" mass="111290">MENRLIHLWKTDCLLIRLLCVVILISWANVEAGAQQKKVERAIKGVVLDSDTNEPLIGVNITFKEIKTGTITDVDGNFSLPIDKQRKVYNLVFSYIGYQTKEIACAGNEPLIIKLSQQAQALEQVVVVGYGVQKKSDVTGSVATVSKDRIENTITTDISQLLQGAVPGLNVMSQAAGADPSSGTVMLVRGRNSISANNEPLIILDGAPYYGSLSEIGTNEIESINVLKDASSAAIYGARAAAGVILIETKKGVKGKIKVSFDGFYGIQKVANYPDLMNGEQYLNYKNGWTNDDANDEDAALTDFEKAVYQSGSYKDWSWKDLIVKTGHTKNFKLGVSGGGDYTRFNFNASYLGTDGIVVNDEYKRLNTRLNVTTDINKWIRMGNSVGWTYIDRSGAKPPFVDVFNKSPLAKPFNDDGTVNINPTGEDTKINPLECYLYDDLNVNYALTATNYLEIKIPGVKGLLYKLNTNVQYGAGKQYWYRGSNTKKSGAFGGEGEMANTMKYSYLVENIVSYQHTFAQKHELFLTGLFSFEESHKEGTTIMAKGFSGDDRSYYGIHDAQEVKVEPFVNDKTRLHSYMARVNYAYDSRYLFTATVRRDASSALGQYKHWGTFPSMALGWNIHNEKFYAPIKEVMSTLKLRLSVGKNGQSGLSPYSTLPIMSDNGYTNGSSPLPGYIPGTIGSPNLGWEVMTSYNVGLDFGFLRSRITGEFNLYKNMNKDLLLKRTISSVHGISEVMQNIGRTENRGVELSLSSNNITLKNFSWHTGLSLAWNDNKIKELYGDGLSDITNKWFIGHPVLSNFDYKIIGTWQLGEEEEAAKYGAKPGYAKYEDLNKNGEIDPDDRQILGSSEPDFTWSLSNTLKYKDFSLFVLLYGVSGSTKANPFKDKTYLINHNFWTVDNPTNEYWSTEKNANKYIANKSISPSSYESADFMRIKDVTLTYTLPTRIVTKMGLSKLAVYFTGKNLLTVTGWEGMDPEFDTQRAIPVSREYSFGINLAF</sequence>
<dbReference type="Pfam" id="PF07715">
    <property type="entry name" value="Plug"/>
    <property type="match status" value="1"/>
</dbReference>
<keyword evidence="3 7" id="KW-1134">Transmembrane beta strand</keyword>
<keyword evidence="6 7" id="KW-0998">Cell outer membrane</keyword>
<evidence type="ECO:0000313" key="9">
    <source>
        <dbReference type="EMBL" id="KAA4624249.1"/>
    </source>
</evidence>
<dbReference type="Gene3D" id="2.60.40.1120">
    <property type="entry name" value="Carboxypeptidase-like, regulatory domain"/>
    <property type="match status" value="1"/>
</dbReference>
<comment type="similarity">
    <text evidence="7">Belongs to the TonB-dependent receptor family.</text>
</comment>
<dbReference type="NCBIfam" id="TIGR04056">
    <property type="entry name" value="OMP_RagA_SusC"/>
    <property type="match status" value="1"/>
</dbReference>
<comment type="subcellular location">
    <subcellularLocation>
        <location evidence="1 7">Cell outer membrane</location>
        <topology evidence="1 7">Multi-pass membrane protein</topology>
    </subcellularLocation>
</comment>
<name>A0A7J4XUW4_BACOV</name>
<comment type="caution">
    <text evidence="9">The sequence shown here is derived from an EMBL/GenBank/DDBJ whole genome shotgun (WGS) entry which is preliminary data.</text>
</comment>
<dbReference type="SUPFAM" id="SSF49464">
    <property type="entry name" value="Carboxypeptidase regulatory domain-like"/>
    <property type="match status" value="1"/>
</dbReference>
<evidence type="ECO:0000256" key="6">
    <source>
        <dbReference type="ARBA" id="ARBA00023237"/>
    </source>
</evidence>
<dbReference type="InterPro" id="IPR037066">
    <property type="entry name" value="Plug_dom_sf"/>
</dbReference>
<keyword evidence="5 7" id="KW-0472">Membrane</keyword>
<accession>A0A7J4XUW4</accession>
<dbReference type="InterPro" id="IPR008969">
    <property type="entry name" value="CarboxyPept-like_regulatory"/>
</dbReference>
<evidence type="ECO:0000256" key="2">
    <source>
        <dbReference type="ARBA" id="ARBA00022448"/>
    </source>
</evidence>
<keyword evidence="2 7" id="KW-0813">Transport</keyword>
<dbReference type="Pfam" id="PF13715">
    <property type="entry name" value="CarbopepD_reg_2"/>
    <property type="match status" value="1"/>
</dbReference>
<dbReference type="PROSITE" id="PS52016">
    <property type="entry name" value="TONB_DEPENDENT_REC_3"/>
    <property type="match status" value="1"/>
</dbReference>
<dbReference type="InterPro" id="IPR039426">
    <property type="entry name" value="TonB-dep_rcpt-like"/>
</dbReference>
<proteinExistence type="inferred from homology"/>
<dbReference type="InterPro" id="IPR023996">
    <property type="entry name" value="TonB-dep_OMP_SusC/RagA"/>
</dbReference>
<protein>
    <submittedName>
        <fullName evidence="9">SusC/RagA family TonB-linked outer membrane protein</fullName>
    </submittedName>
</protein>
<evidence type="ECO:0000313" key="10">
    <source>
        <dbReference type="Proteomes" id="UP000424805"/>
    </source>
</evidence>
<organism evidence="9 10">
    <name type="scientific">Bacteroides ovatus</name>
    <dbReference type="NCBI Taxonomy" id="28116"/>
    <lineage>
        <taxon>Bacteria</taxon>
        <taxon>Pseudomonadati</taxon>
        <taxon>Bacteroidota</taxon>
        <taxon>Bacteroidia</taxon>
        <taxon>Bacteroidales</taxon>
        <taxon>Bacteroidaceae</taxon>
        <taxon>Bacteroides</taxon>
    </lineage>
</organism>
<dbReference type="Gene3D" id="2.40.170.20">
    <property type="entry name" value="TonB-dependent receptor, beta-barrel domain"/>
    <property type="match status" value="1"/>
</dbReference>
<dbReference type="InterPro" id="IPR036942">
    <property type="entry name" value="Beta-barrel_TonB_sf"/>
</dbReference>
<reference evidence="9 10" key="1">
    <citation type="journal article" date="2019" name="Nat. Med.">
        <title>A library of human gut bacterial isolates paired with longitudinal multiomics data enables mechanistic microbiome research.</title>
        <authorList>
            <person name="Poyet M."/>
            <person name="Groussin M."/>
            <person name="Gibbons S.M."/>
            <person name="Avila-Pacheco J."/>
            <person name="Jiang X."/>
            <person name="Kearney S.M."/>
            <person name="Perrotta A.R."/>
            <person name="Berdy B."/>
            <person name="Zhao S."/>
            <person name="Lieberman T.D."/>
            <person name="Swanson P.K."/>
            <person name="Smith M."/>
            <person name="Roesemann S."/>
            <person name="Alexander J.E."/>
            <person name="Rich S.A."/>
            <person name="Livny J."/>
            <person name="Vlamakis H."/>
            <person name="Clish C."/>
            <person name="Bullock K."/>
            <person name="Deik A."/>
            <person name="Scott J."/>
            <person name="Pierce K.A."/>
            <person name="Xavier R.J."/>
            <person name="Alm E.J."/>
        </authorList>
    </citation>
    <scope>NUCLEOTIDE SEQUENCE [LARGE SCALE GENOMIC DNA]</scope>
    <source>
        <strain evidence="9 10">BIOML-A15</strain>
    </source>
</reference>
<dbReference type="InterPro" id="IPR012910">
    <property type="entry name" value="Plug_dom"/>
</dbReference>
<gene>
    <name evidence="9" type="ORF">F3B90_17290</name>
</gene>
<dbReference type="AlphaFoldDB" id="A0A7J4XUW4"/>
<dbReference type="SUPFAM" id="SSF56935">
    <property type="entry name" value="Porins"/>
    <property type="match status" value="1"/>
</dbReference>
<evidence type="ECO:0000256" key="4">
    <source>
        <dbReference type="ARBA" id="ARBA00022692"/>
    </source>
</evidence>
<dbReference type="Gene3D" id="2.170.130.10">
    <property type="entry name" value="TonB-dependent receptor, plug domain"/>
    <property type="match status" value="1"/>
</dbReference>
<evidence type="ECO:0000256" key="3">
    <source>
        <dbReference type="ARBA" id="ARBA00022452"/>
    </source>
</evidence>
<dbReference type="NCBIfam" id="TIGR04057">
    <property type="entry name" value="SusC_RagA_signa"/>
    <property type="match status" value="1"/>
</dbReference>